<feature type="compositionally biased region" description="Low complexity" evidence="1">
    <location>
        <begin position="67"/>
        <end position="82"/>
    </location>
</feature>
<dbReference type="GO" id="GO:0019901">
    <property type="term" value="F:protein kinase binding"/>
    <property type="evidence" value="ECO:0007669"/>
    <property type="project" value="InterPro"/>
</dbReference>
<dbReference type="Proteomes" id="UP000190831">
    <property type="component" value="Chromosome B"/>
</dbReference>
<dbReference type="GO" id="GO:0000307">
    <property type="term" value="C:cyclin-dependent protein kinase holoenzyme complex"/>
    <property type="evidence" value="ECO:0007669"/>
    <property type="project" value="TreeGrafter"/>
</dbReference>
<evidence type="ECO:0000313" key="3">
    <source>
        <dbReference type="Proteomes" id="UP000190831"/>
    </source>
</evidence>
<dbReference type="GO" id="GO:0016538">
    <property type="term" value="F:cyclin-dependent protein serine/threonine kinase regulator activity"/>
    <property type="evidence" value="ECO:0007669"/>
    <property type="project" value="TreeGrafter"/>
</dbReference>
<dbReference type="FunFam" id="1.10.472.10:FF:000097">
    <property type="entry name" value="Pho85 cyclin"/>
    <property type="match status" value="1"/>
</dbReference>
<dbReference type="EMBL" id="LT598489">
    <property type="protein sequence ID" value="SCV99904.1"/>
    <property type="molecule type" value="Genomic_DNA"/>
</dbReference>
<dbReference type="PANTHER" id="PTHR15615:SF94">
    <property type="entry name" value="PHO85 CYCLIN-6-RELATED"/>
    <property type="match status" value="1"/>
</dbReference>
<protein>
    <submittedName>
        <fullName evidence="2">LAFE_0B05094g1_1</fullName>
    </submittedName>
</protein>
<dbReference type="InterPro" id="IPR013922">
    <property type="entry name" value="Cyclin_PHO80-like"/>
</dbReference>
<gene>
    <name evidence="2" type="ORF">LAFE_0B05094G</name>
</gene>
<sequence>MFHEDQTKIFKGADYTTDKHCGKDRDYVHMPPRTSYLEDANCASAEGGTRPMVIPRSSTNILADDPTSVTEETISSSHSSESLGNADETLSGIESQGSSLNSNHTNLSKASSINLAPGGPISRARPSFTRYGSSYPRGSFVGRNGSYISTSFDDDTVDGSKEEDGDGALIDHEGHDNEHITKIRPINESAIEDEETERIPRPTEPIAIAQPMVRNLSSKYFEESLKGDDYLQQFTPYHNTPTSVSNSYSNNPISLPSAPSNISPVPLDEQDPQAKEEEDAKLLELAQFPTDRLLQMLTALLNQIVSSNDQLRQDKPAEPEKDSASKYRSEVLSFRGKHVPAITLEQYFQRIQKYCPTTNDVFLSLLVYFDRIAKACNHDMDQMFVMDSYNIHRLIIAAVTVSTKFFSDFFYSNSRYARVGGISLQELNYLELQFLVLCDFELIIGVEELQKYGDLLYEFWQRENSD</sequence>
<feature type="region of interest" description="Disordered" evidence="1">
    <location>
        <begin position="152"/>
        <end position="178"/>
    </location>
</feature>
<feature type="region of interest" description="Disordered" evidence="1">
    <location>
        <begin position="242"/>
        <end position="275"/>
    </location>
</feature>
<dbReference type="OrthoDB" id="1060854at2759"/>
<reference evidence="3" key="1">
    <citation type="submission" date="2016-03" db="EMBL/GenBank/DDBJ databases">
        <authorList>
            <person name="Devillers H."/>
        </authorList>
    </citation>
    <scope>NUCLEOTIDE SEQUENCE [LARGE SCALE GENOMIC DNA]</scope>
</reference>
<dbReference type="AlphaFoldDB" id="A0A1G4M7X3"/>
<name>A0A1G4M7X3_LACFM</name>
<dbReference type="Gene3D" id="1.10.472.10">
    <property type="entry name" value="Cyclin-like"/>
    <property type="match status" value="1"/>
</dbReference>
<organism evidence="2 3">
    <name type="scientific">Lachancea fermentati</name>
    <name type="common">Zygosaccharomyces fermentati</name>
    <dbReference type="NCBI Taxonomy" id="4955"/>
    <lineage>
        <taxon>Eukaryota</taxon>
        <taxon>Fungi</taxon>
        <taxon>Dikarya</taxon>
        <taxon>Ascomycota</taxon>
        <taxon>Saccharomycotina</taxon>
        <taxon>Saccharomycetes</taxon>
        <taxon>Saccharomycetales</taxon>
        <taxon>Saccharomycetaceae</taxon>
        <taxon>Lachancea</taxon>
    </lineage>
</organism>
<feature type="compositionally biased region" description="Acidic residues" evidence="1">
    <location>
        <begin position="152"/>
        <end position="166"/>
    </location>
</feature>
<dbReference type="STRING" id="4955.A0A1G4M7X3"/>
<feature type="compositionally biased region" description="Polar residues" evidence="1">
    <location>
        <begin position="92"/>
        <end position="106"/>
    </location>
</feature>
<keyword evidence="3" id="KW-1185">Reference proteome</keyword>
<feature type="compositionally biased region" description="Basic and acidic residues" evidence="1">
    <location>
        <begin position="169"/>
        <end position="178"/>
    </location>
</feature>
<dbReference type="OMA" id="NDEHNHA"/>
<dbReference type="PANTHER" id="PTHR15615">
    <property type="match status" value="1"/>
</dbReference>
<proteinExistence type="predicted"/>
<evidence type="ECO:0000256" key="1">
    <source>
        <dbReference type="SAM" id="MobiDB-lite"/>
    </source>
</evidence>
<dbReference type="Pfam" id="PF08613">
    <property type="entry name" value="Cyclin"/>
    <property type="match status" value="1"/>
</dbReference>
<dbReference type="GO" id="GO:0005634">
    <property type="term" value="C:nucleus"/>
    <property type="evidence" value="ECO:0007669"/>
    <property type="project" value="TreeGrafter"/>
</dbReference>
<accession>A0A1G4M7X3</accession>
<dbReference type="CDD" id="cd20558">
    <property type="entry name" value="CYCLIN_ScPCL7-like"/>
    <property type="match status" value="1"/>
</dbReference>
<feature type="compositionally biased region" description="Polar residues" evidence="1">
    <location>
        <begin position="242"/>
        <end position="263"/>
    </location>
</feature>
<feature type="region of interest" description="Disordered" evidence="1">
    <location>
        <begin position="59"/>
        <end position="106"/>
    </location>
</feature>
<evidence type="ECO:0000313" key="2">
    <source>
        <dbReference type="EMBL" id="SCV99904.1"/>
    </source>
</evidence>